<organism evidence="1">
    <name type="scientific">marine sediment metagenome</name>
    <dbReference type="NCBI Taxonomy" id="412755"/>
    <lineage>
        <taxon>unclassified sequences</taxon>
        <taxon>metagenomes</taxon>
        <taxon>ecological metagenomes</taxon>
    </lineage>
</organism>
<reference evidence="1" key="1">
    <citation type="journal article" date="2014" name="Front. Microbiol.">
        <title>High frequency of phylogenetically diverse reductive dehalogenase-homologous genes in deep subseafloor sedimentary metagenomes.</title>
        <authorList>
            <person name="Kawai M."/>
            <person name="Futagami T."/>
            <person name="Toyoda A."/>
            <person name="Takaki Y."/>
            <person name="Nishi S."/>
            <person name="Hori S."/>
            <person name="Arai W."/>
            <person name="Tsubouchi T."/>
            <person name="Morono Y."/>
            <person name="Uchiyama I."/>
            <person name="Ito T."/>
            <person name="Fujiyama A."/>
            <person name="Inagaki F."/>
            <person name="Takami H."/>
        </authorList>
    </citation>
    <scope>NUCLEOTIDE SEQUENCE</scope>
    <source>
        <strain evidence="1">Expedition CK06-06</strain>
    </source>
</reference>
<dbReference type="Gene3D" id="2.60.120.560">
    <property type="entry name" value="Exo-inulinase, domain 1"/>
    <property type="match status" value="1"/>
</dbReference>
<evidence type="ECO:0000313" key="1">
    <source>
        <dbReference type="EMBL" id="GAI44050.1"/>
    </source>
</evidence>
<name>X1PYX5_9ZZZZ</name>
<accession>X1PYX5</accession>
<protein>
    <recommendedName>
        <fullName evidence="2">3-keto-disaccharide hydrolase domain-containing protein</fullName>
    </recommendedName>
</protein>
<feature type="non-terminal residue" evidence="1">
    <location>
        <position position="143"/>
    </location>
</feature>
<dbReference type="EMBL" id="BARV01030680">
    <property type="protein sequence ID" value="GAI44050.1"/>
    <property type="molecule type" value="Genomic_DNA"/>
</dbReference>
<sequence length="143" mass="16014">MPDTCDQQDRFGILFRAPDNNRGYLYGLNCAGQYSLSKWDGQQTTLLAGPTSNSAITSESNKNNRIGVVASGPDYYLYANGEYLDHVQDATFLQPGKIGFFVNAATQNSFTVKYDNLKVWVLEDEFYPTEGSIPRFPRLPLKP</sequence>
<gene>
    <name evidence="1" type="ORF">S06H3_48692</name>
</gene>
<proteinExistence type="predicted"/>
<evidence type="ECO:0008006" key="2">
    <source>
        <dbReference type="Google" id="ProtNLM"/>
    </source>
</evidence>
<comment type="caution">
    <text evidence="1">The sequence shown here is derived from an EMBL/GenBank/DDBJ whole genome shotgun (WGS) entry which is preliminary data.</text>
</comment>
<dbReference type="AlphaFoldDB" id="X1PYX5"/>